<dbReference type="SUPFAM" id="SSF46689">
    <property type="entry name" value="Homeodomain-like"/>
    <property type="match status" value="1"/>
</dbReference>
<evidence type="ECO:0000313" key="4">
    <source>
        <dbReference type="Proteomes" id="UP001303222"/>
    </source>
</evidence>
<feature type="compositionally biased region" description="Polar residues" evidence="1">
    <location>
        <begin position="524"/>
        <end position="537"/>
    </location>
</feature>
<organism evidence="3 4">
    <name type="scientific">Pseudoneurospora amorphoporcata</name>
    <dbReference type="NCBI Taxonomy" id="241081"/>
    <lineage>
        <taxon>Eukaryota</taxon>
        <taxon>Fungi</taxon>
        <taxon>Dikarya</taxon>
        <taxon>Ascomycota</taxon>
        <taxon>Pezizomycotina</taxon>
        <taxon>Sordariomycetes</taxon>
        <taxon>Sordariomycetidae</taxon>
        <taxon>Sordariales</taxon>
        <taxon>Sordariaceae</taxon>
        <taxon>Pseudoneurospora</taxon>
    </lineage>
</organism>
<dbReference type="InterPro" id="IPR001005">
    <property type="entry name" value="SANT/Myb"/>
</dbReference>
<feature type="compositionally biased region" description="Gly residues" evidence="1">
    <location>
        <begin position="27"/>
        <end position="39"/>
    </location>
</feature>
<accession>A0AAN6SGV6</accession>
<feature type="compositionally biased region" description="Gly residues" evidence="1">
    <location>
        <begin position="79"/>
        <end position="91"/>
    </location>
</feature>
<reference evidence="3" key="1">
    <citation type="journal article" date="2023" name="Mol. Phylogenet. Evol.">
        <title>Genome-scale phylogeny and comparative genomics of the fungal order Sordariales.</title>
        <authorList>
            <person name="Hensen N."/>
            <person name="Bonometti L."/>
            <person name="Westerberg I."/>
            <person name="Brannstrom I.O."/>
            <person name="Guillou S."/>
            <person name="Cros-Aarteil S."/>
            <person name="Calhoun S."/>
            <person name="Haridas S."/>
            <person name="Kuo A."/>
            <person name="Mondo S."/>
            <person name="Pangilinan J."/>
            <person name="Riley R."/>
            <person name="LaButti K."/>
            <person name="Andreopoulos B."/>
            <person name="Lipzen A."/>
            <person name="Chen C."/>
            <person name="Yan M."/>
            <person name="Daum C."/>
            <person name="Ng V."/>
            <person name="Clum A."/>
            <person name="Steindorff A."/>
            <person name="Ohm R.A."/>
            <person name="Martin F."/>
            <person name="Silar P."/>
            <person name="Natvig D.O."/>
            <person name="Lalanne C."/>
            <person name="Gautier V."/>
            <person name="Ament-Velasquez S.L."/>
            <person name="Kruys A."/>
            <person name="Hutchinson M.I."/>
            <person name="Powell A.J."/>
            <person name="Barry K."/>
            <person name="Miller A.N."/>
            <person name="Grigoriev I.V."/>
            <person name="Debuchy R."/>
            <person name="Gladieux P."/>
            <person name="Hiltunen Thoren M."/>
            <person name="Johannesson H."/>
        </authorList>
    </citation>
    <scope>NUCLEOTIDE SEQUENCE</scope>
    <source>
        <strain evidence="3">CBS 626.80</strain>
    </source>
</reference>
<dbReference type="CDD" id="cd00167">
    <property type="entry name" value="SANT"/>
    <property type="match status" value="1"/>
</dbReference>
<evidence type="ECO:0000313" key="3">
    <source>
        <dbReference type="EMBL" id="KAK3953867.1"/>
    </source>
</evidence>
<dbReference type="PROSITE" id="PS50090">
    <property type="entry name" value="MYB_LIKE"/>
    <property type="match status" value="1"/>
</dbReference>
<feature type="compositionally biased region" description="Low complexity" evidence="1">
    <location>
        <begin position="40"/>
        <end position="51"/>
    </location>
</feature>
<dbReference type="InterPro" id="IPR009057">
    <property type="entry name" value="Homeodomain-like_sf"/>
</dbReference>
<name>A0AAN6SGV6_9PEZI</name>
<dbReference type="EMBL" id="MU859098">
    <property type="protein sequence ID" value="KAK3953867.1"/>
    <property type="molecule type" value="Genomic_DNA"/>
</dbReference>
<keyword evidence="4" id="KW-1185">Reference proteome</keyword>
<feature type="region of interest" description="Disordered" evidence="1">
    <location>
        <begin position="335"/>
        <end position="359"/>
    </location>
</feature>
<dbReference type="Proteomes" id="UP001303222">
    <property type="component" value="Unassembled WGS sequence"/>
</dbReference>
<comment type="caution">
    <text evidence="3">The sequence shown here is derived from an EMBL/GenBank/DDBJ whole genome shotgun (WGS) entry which is preliminary data.</text>
</comment>
<evidence type="ECO:0000259" key="2">
    <source>
        <dbReference type="PROSITE" id="PS50090"/>
    </source>
</evidence>
<protein>
    <recommendedName>
        <fullName evidence="2">Myb-like domain-containing protein</fullName>
    </recommendedName>
</protein>
<sequence length="561" mass="59983">MPKPPSHPRYQAVARSEPYPSSSANRSGGGGNNHGGGHGHTSSSGRGSTGRMYHPAGVTSGVPLAQQQSAAPPNFGYGPNIGIGAGSGPGAPGMMNPQYEPDFPTSTPRTIARNFGQQQSSSSLTYGQSFDSLQGANQQNSSPFSAPQHHHQPLQQPLQHQSLQHHAQHQQQQHQSPTIANQNAVHAPPIYFAPQSQSQLQPQPQQHQPPPQQHQPPPQSHHHQRASSPGHNPTTPWTPQEDSLLLTSRSSHLPWSELQRLHFPGKSANACRKRHERLVEKLQAEEEVDQDRLARIAGEYVAMREELWRGLAERMGMDVREVEEKCLGMGVGRLRVSSRQGGRRREGRRHGSFPAVGGGVGRTVSVPGLMPGLMMLGPSQGQGQGDGEEGKNYTHSPVQMVSSGPGTGHGILGIMGSGPGHGMGMGMLPPQTAPPLTTLVPITCTTTTTGHSFTCRGTLPTSSAPGGMSSSIPPPPPPPPLPPLSLTQQQQQQQQPRVAFGGYLNGRSTSTSTARRQQTGQSMKRASSIQVSTSPTTLDRDLPAGRCWGSRAGRCWDSRVE</sequence>
<evidence type="ECO:0000256" key="1">
    <source>
        <dbReference type="SAM" id="MobiDB-lite"/>
    </source>
</evidence>
<dbReference type="Gene3D" id="1.10.10.60">
    <property type="entry name" value="Homeodomain-like"/>
    <property type="match status" value="1"/>
</dbReference>
<proteinExistence type="predicted"/>
<feature type="compositionally biased region" description="Polar residues" evidence="1">
    <location>
        <begin position="104"/>
        <end position="144"/>
    </location>
</feature>
<feature type="domain" description="Myb-like" evidence="2">
    <location>
        <begin position="236"/>
        <end position="279"/>
    </location>
</feature>
<feature type="compositionally biased region" description="Polar residues" evidence="1">
    <location>
        <begin position="226"/>
        <end position="241"/>
    </location>
</feature>
<feature type="region of interest" description="Disordered" evidence="1">
    <location>
        <begin position="1"/>
        <end position="178"/>
    </location>
</feature>
<feature type="compositionally biased region" description="Low complexity" evidence="1">
    <location>
        <begin position="484"/>
        <end position="496"/>
    </location>
</feature>
<feature type="compositionally biased region" description="Polar residues" evidence="1">
    <location>
        <begin position="459"/>
        <end position="471"/>
    </location>
</feature>
<feature type="compositionally biased region" description="Pro residues" evidence="1">
    <location>
        <begin position="472"/>
        <end position="483"/>
    </location>
</feature>
<feature type="compositionally biased region" description="Pro residues" evidence="1">
    <location>
        <begin position="207"/>
        <end position="219"/>
    </location>
</feature>
<dbReference type="AlphaFoldDB" id="A0AAN6SGV6"/>
<feature type="region of interest" description="Disordered" evidence="1">
    <location>
        <begin position="195"/>
        <end position="241"/>
    </location>
</feature>
<feature type="compositionally biased region" description="Low complexity" evidence="1">
    <location>
        <begin position="195"/>
        <end position="206"/>
    </location>
</feature>
<feature type="region of interest" description="Disordered" evidence="1">
    <location>
        <begin position="448"/>
        <end position="561"/>
    </location>
</feature>
<gene>
    <name evidence="3" type="ORF">QBC32DRAFT_396742</name>
</gene>
<reference evidence="3" key="2">
    <citation type="submission" date="2023-06" db="EMBL/GenBank/DDBJ databases">
        <authorList>
            <consortium name="Lawrence Berkeley National Laboratory"/>
            <person name="Mondo S.J."/>
            <person name="Hensen N."/>
            <person name="Bonometti L."/>
            <person name="Westerberg I."/>
            <person name="Brannstrom I.O."/>
            <person name="Guillou S."/>
            <person name="Cros-Aarteil S."/>
            <person name="Calhoun S."/>
            <person name="Haridas S."/>
            <person name="Kuo A."/>
            <person name="Pangilinan J."/>
            <person name="Riley R."/>
            <person name="Labutti K."/>
            <person name="Andreopoulos B."/>
            <person name="Lipzen A."/>
            <person name="Chen C."/>
            <person name="Yanf M."/>
            <person name="Daum C."/>
            <person name="Ng V."/>
            <person name="Clum A."/>
            <person name="Steindorff A."/>
            <person name="Ohm R."/>
            <person name="Martin F."/>
            <person name="Silar P."/>
            <person name="Natvig D."/>
            <person name="Lalanne C."/>
            <person name="Gautier V."/>
            <person name="Ament-Velasquez S.L."/>
            <person name="Kruys A."/>
            <person name="Hutchinson M.I."/>
            <person name="Powell A.J."/>
            <person name="Barry K."/>
            <person name="Miller A.N."/>
            <person name="Grigoriev I.V."/>
            <person name="Debuchy R."/>
            <person name="Gladieux P."/>
            <person name="Thoren M.H."/>
            <person name="Johannesson H."/>
        </authorList>
    </citation>
    <scope>NUCLEOTIDE SEQUENCE</scope>
    <source>
        <strain evidence="3">CBS 626.80</strain>
    </source>
</reference>
<feature type="compositionally biased region" description="Basic residues" evidence="1">
    <location>
        <begin position="341"/>
        <end position="351"/>
    </location>
</feature>
<feature type="compositionally biased region" description="Low complexity" evidence="1">
    <location>
        <begin position="153"/>
        <end position="176"/>
    </location>
</feature>
<feature type="compositionally biased region" description="Low complexity" evidence="1">
    <location>
        <begin position="506"/>
        <end position="522"/>
    </location>
</feature>